<gene>
    <name evidence="1" type="ordered locus">CKL_0063</name>
</gene>
<sequence length="87" mass="9817">MLAVSCLVKFVVVILSFSLFNAEPIPANTIKIIIIDNTLYRIKKFLWSSPQCGHFLALFAISASQALHFTKFLFSTIIPSPIYVHFI</sequence>
<dbReference type="EMBL" id="CP000673">
    <property type="protein sequence ID" value="EDK32140.1"/>
    <property type="molecule type" value="Genomic_DNA"/>
</dbReference>
<keyword evidence="2" id="KW-1185">Reference proteome</keyword>
<dbReference type="Proteomes" id="UP000002411">
    <property type="component" value="Chromosome"/>
</dbReference>
<name>A5N4A9_CLOK5</name>
<proteinExistence type="predicted"/>
<organism evidence="1 2">
    <name type="scientific">Clostridium kluyveri (strain ATCC 8527 / DSM 555 / NBRC 12016 / NCIMB 10680 / K1)</name>
    <dbReference type="NCBI Taxonomy" id="431943"/>
    <lineage>
        <taxon>Bacteria</taxon>
        <taxon>Bacillati</taxon>
        <taxon>Bacillota</taxon>
        <taxon>Clostridia</taxon>
        <taxon>Eubacteriales</taxon>
        <taxon>Clostridiaceae</taxon>
        <taxon>Clostridium</taxon>
    </lineage>
</organism>
<accession>A5N4A9</accession>
<evidence type="ECO:0000313" key="1">
    <source>
        <dbReference type="EMBL" id="EDK32140.1"/>
    </source>
</evidence>
<reference evidence="1 2" key="1">
    <citation type="journal article" date="2008" name="Proc. Natl. Acad. Sci. U.S.A.">
        <title>The genome of Clostridium kluyveri, a strict anaerobe with unique metabolic features.</title>
        <authorList>
            <person name="Seedorf H."/>
            <person name="Fricke W.F."/>
            <person name="Veith B."/>
            <person name="Brueggemann H."/>
            <person name="Liesegang H."/>
            <person name="Strittmatter A."/>
            <person name="Miethke M."/>
            <person name="Buckel W."/>
            <person name="Hinderberger J."/>
            <person name="Li F."/>
            <person name="Hagemeier C."/>
            <person name="Thauer R.K."/>
            <person name="Gottschalk G."/>
        </authorList>
    </citation>
    <scope>NUCLEOTIDE SEQUENCE [LARGE SCALE GENOMIC DNA]</scope>
    <source>
        <strain evidence="2">ATCC 8527 / DSM 555 / NCIMB 10680</strain>
    </source>
</reference>
<protein>
    <submittedName>
        <fullName evidence="1">Uncharacterized protein</fullName>
    </submittedName>
</protein>
<dbReference type="HOGENOM" id="CLU_2477862_0_0_9"/>
<evidence type="ECO:0000313" key="2">
    <source>
        <dbReference type="Proteomes" id="UP000002411"/>
    </source>
</evidence>
<dbReference type="KEGG" id="ckl:CKL_0063"/>
<dbReference type="AlphaFoldDB" id="A5N4A9"/>